<evidence type="ECO:0000313" key="1">
    <source>
        <dbReference type="EMBL" id="JAD53316.1"/>
    </source>
</evidence>
<dbReference type="EMBL" id="GBRH01244579">
    <property type="protein sequence ID" value="JAD53316.1"/>
    <property type="molecule type" value="Transcribed_RNA"/>
</dbReference>
<reference evidence="1" key="2">
    <citation type="journal article" date="2015" name="Data Brief">
        <title>Shoot transcriptome of the giant reed, Arundo donax.</title>
        <authorList>
            <person name="Barrero R.A."/>
            <person name="Guerrero F.D."/>
            <person name="Moolhuijzen P."/>
            <person name="Goolsby J.A."/>
            <person name="Tidwell J."/>
            <person name="Bellgard S.E."/>
            <person name="Bellgard M.I."/>
        </authorList>
    </citation>
    <scope>NUCLEOTIDE SEQUENCE</scope>
    <source>
        <tissue evidence="1">Shoot tissue taken approximately 20 cm above the soil surface</tissue>
    </source>
</reference>
<sequence>MSWHGSYLWIHHDLRWLTDQLMN</sequence>
<proteinExistence type="predicted"/>
<organism evidence="1">
    <name type="scientific">Arundo donax</name>
    <name type="common">Giant reed</name>
    <name type="synonym">Donax arundinaceus</name>
    <dbReference type="NCBI Taxonomy" id="35708"/>
    <lineage>
        <taxon>Eukaryota</taxon>
        <taxon>Viridiplantae</taxon>
        <taxon>Streptophyta</taxon>
        <taxon>Embryophyta</taxon>
        <taxon>Tracheophyta</taxon>
        <taxon>Spermatophyta</taxon>
        <taxon>Magnoliopsida</taxon>
        <taxon>Liliopsida</taxon>
        <taxon>Poales</taxon>
        <taxon>Poaceae</taxon>
        <taxon>PACMAD clade</taxon>
        <taxon>Arundinoideae</taxon>
        <taxon>Arundineae</taxon>
        <taxon>Arundo</taxon>
    </lineage>
</organism>
<accession>A0A0A9AQA4</accession>
<dbReference type="AlphaFoldDB" id="A0A0A9AQA4"/>
<protein>
    <submittedName>
        <fullName evidence="1">Uncharacterized protein</fullName>
    </submittedName>
</protein>
<reference evidence="1" key="1">
    <citation type="submission" date="2014-09" db="EMBL/GenBank/DDBJ databases">
        <authorList>
            <person name="Magalhaes I.L.F."/>
            <person name="Oliveira U."/>
            <person name="Santos F.R."/>
            <person name="Vidigal T.H.D.A."/>
            <person name="Brescovit A.D."/>
            <person name="Santos A.J."/>
        </authorList>
    </citation>
    <scope>NUCLEOTIDE SEQUENCE</scope>
    <source>
        <tissue evidence="1">Shoot tissue taken approximately 20 cm above the soil surface</tissue>
    </source>
</reference>
<name>A0A0A9AQA4_ARUDO</name>